<evidence type="ECO:0008006" key="5">
    <source>
        <dbReference type="Google" id="ProtNLM"/>
    </source>
</evidence>
<evidence type="ECO:0000313" key="3">
    <source>
        <dbReference type="EMBL" id="TVU02070.1"/>
    </source>
</evidence>
<dbReference type="PANTHER" id="PTHR31147:SF66">
    <property type="entry name" value="OS05G0315700 PROTEIN"/>
    <property type="match status" value="1"/>
</dbReference>
<comment type="caution">
    <text evidence="3">The sequence shown here is derived from an EMBL/GenBank/DDBJ whole genome shotgun (WGS) entry which is preliminary data.</text>
</comment>
<proteinExistence type="inferred from homology"/>
<feature type="non-terminal residue" evidence="3">
    <location>
        <position position="1"/>
    </location>
</feature>
<dbReference type="InterPro" id="IPR023213">
    <property type="entry name" value="CAT-like_dom_sf"/>
</dbReference>
<dbReference type="PANTHER" id="PTHR31147">
    <property type="entry name" value="ACYL TRANSFERASE 4"/>
    <property type="match status" value="1"/>
</dbReference>
<keyword evidence="2" id="KW-0808">Transferase</keyword>
<dbReference type="GO" id="GO:0016747">
    <property type="term" value="F:acyltransferase activity, transferring groups other than amino-acyl groups"/>
    <property type="evidence" value="ECO:0007669"/>
    <property type="project" value="UniProtKB-ARBA"/>
</dbReference>
<evidence type="ECO:0000256" key="1">
    <source>
        <dbReference type="ARBA" id="ARBA00009861"/>
    </source>
</evidence>
<reference evidence="3 4" key="1">
    <citation type="journal article" date="2019" name="Sci. Rep.">
        <title>A high-quality genome of Eragrostis curvula grass provides insights into Poaceae evolution and supports new strategies to enhance forage quality.</title>
        <authorList>
            <person name="Carballo J."/>
            <person name="Santos B.A.C.M."/>
            <person name="Zappacosta D."/>
            <person name="Garbus I."/>
            <person name="Selva J.P."/>
            <person name="Gallo C.A."/>
            <person name="Diaz A."/>
            <person name="Albertini E."/>
            <person name="Caccamo M."/>
            <person name="Echenique V."/>
        </authorList>
    </citation>
    <scope>NUCLEOTIDE SEQUENCE [LARGE SCALE GENOMIC DNA]</scope>
    <source>
        <strain evidence="4">cv. Victoria</strain>
        <tissue evidence="3">Leaf</tissue>
    </source>
</reference>
<evidence type="ECO:0000313" key="4">
    <source>
        <dbReference type="Proteomes" id="UP000324897"/>
    </source>
</evidence>
<dbReference type="AlphaFoldDB" id="A0A5J9SSZ0"/>
<dbReference type="OrthoDB" id="725044at2759"/>
<dbReference type="Gene3D" id="3.30.559.10">
    <property type="entry name" value="Chloramphenicol acetyltransferase-like domain"/>
    <property type="match status" value="1"/>
</dbReference>
<gene>
    <name evidence="3" type="ORF">EJB05_52436</name>
</gene>
<dbReference type="InterPro" id="IPR050898">
    <property type="entry name" value="Plant_acyltransferase"/>
</dbReference>
<dbReference type="Pfam" id="PF02458">
    <property type="entry name" value="Transferase"/>
    <property type="match status" value="1"/>
</dbReference>
<name>A0A5J9SSZ0_9POAL</name>
<comment type="similarity">
    <text evidence="1">Belongs to the plant acyltransferase family.</text>
</comment>
<sequence>MRTFTFRPADIAAIKRRLRSTACTTFEAVAALLWRARTAALELPPGDTTRLIVVAGVRGVRDLGIPAAGYYGNACVFPAAVASAGALLAGTSSSSSLAGAVELLREAKKNAASAEYVRSAVDTLVLRGRPRPPLANLLLVADNRRAGYHRVDLGWGQPVYGGPAAASFVSSYLVAVGNGDVSVAVVLPRRAMDRFAAELQELLHVKGHHSRL</sequence>
<keyword evidence="4" id="KW-1185">Reference proteome</keyword>
<dbReference type="Gramene" id="TVU02070">
    <property type="protein sequence ID" value="TVU02070"/>
    <property type="gene ID" value="EJB05_52436"/>
</dbReference>
<organism evidence="3 4">
    <name type="scientific">Eragrostis curvula</name>
    <name type="common">weeping love grass</name>
    <dbReference type="NCBI Taxonomy" id="38414"/>
    <lineage>
        <taxon>Eukaryota</taxon>
        <taxon>Viridiplantae</taxon>
        <taxon>Streptophyta</taxon>
        <taxon>Embryophyta</taxon>
        <taxon>Tracheophyta</taxon>
        <taxon>Spermatophyta</taxon>
        <taxon>Magnoliopsida</taxon>
        <taxon>Liliopsida</taxon>
        <taxon>Poales</taxon>
        <taxon>Poaceae</taxon>
        <taxon>PACMAD clade</taxon>
        <taxon>Chloridoideae</taxon>
        <taxon>Eragrostideae</taxon>
        <taxon>Eragrostidinae</taxon>
        <taxon>Eragrostis</taxon>
    </lineage>
</organism>
<evidence type="ECO:0000256" key="2">
    <source>
        <dbReference type="ARBA" id="ARBA00022679"/>
    </source>
</evidence>
<accession>A0A5J9SSZ0</accession>
<protein>
    <recommendedName>
        <fullName evidence="5">O-acyltransferase WSD1 C-terminal domain-containing protein</fullName>
    </recommendedName>
</protein>
<dbReference type="EMBL" id="RWGY01000361">
    <property type="protein sequence ID" value="TVU02070.1"/>
    <property type="molecule type" value="Genomic_DNA"/>
</dbReference>
<dbReference type="Proteomes" id="UP000324897">
    <property type="component" value="Unassembled WGS sequence"/>
</dbReference>